<dbReference type="Proteomes" id="UP000326545">
    <property type="component" value="Segment"/>
</dbReference>
<accession>A0A5J6DAP5</accession>
<sequence>MRNYNHAEVTRLLDEMEACVGRVKVLCAQITSGLQAGCLESGCIESGANEIGYGEG</sequence>
<reference evidence="1 2" key="1">
    <citation type="submission" date="2019-07" db="EMBL/GenBank/DDBJ databases">
        <title>Complete genome sequence of bacteriophages infecting Erwinia pyrifoliae.</title>
        <authorList>
            <person name="Kim S.G."/>
            <person name="Park S.C."/>
        </authorList>
    </citation>
    <scope>NUCLEOTIDE SEQUENCE [LARGE SCALE GENOMIC DNA]</scope>
</reference>
<name>A0A5J6DAP5_9CAUD</name>
<protein>
    <submittedName>
        <fullName evidence="1">Uncharacterized protein</fullName>
    </submittedName>
</protein>
<proteinExistence type="predicted"/>
<evidence type="ECO:0000313" key="2">
    <source>
        <dbReference type="Proteomes" id="UP000326545"/>
    </source>
</evidence>
<evidence type="ECO:0000313" key="1">
    <source>
        <dbReference type="EMBL" id="QEQ94944.1"/>
    </source>
</evidence>
<organism evidence="1 2">
    <name type="scientific">Erwinia phage pEp_SNUABM_01</name>
    <dbReference type="NCBI Taxonomy" id="2601643"/>
    <lineage>
        <taxon>Viruses</taxon>
        <taxon>Duplodnaviria</taxon>
        <taxon>Heunggongvirae</taxon>
        <taxon>Uroviricota</taxon>
        <taxon>Caudoviricetes</taxon>
        <taxon>Vequintavirinae</taxon>
        <taxon>Henunavirus</taxon>
        <taxon>Henunavirus SNUABM01</taxon>
    </lineage>
</organism>
<keyword evidence="2" id="KW-1185">Reference proteome</keyword>
<gene>
    <name evidence="1" type="ORF">pEpSNUABM01_118</name>
</gene>
<dbReference type="EMBL" id="MN184887">
    <property type="protein sequence ID" value="QEQ94944.1"/>
    <property type="molecule type" value="Genomic_DNA"/>
</dbReference>